<evidence type="ECO:0000313" key="1">
    <source>
        <dbReference type="EMBL" id="CAG8508041.1"/>
    </source>
</evidence>
<accession>A0ACA9L314</accession>
<proteinExistence type="predicted"/>
<gene>
    <name evidence="1" type="ORF">ACOLOM_LOCUS3095</name>
</gene>
<dbReference type="EMBL" id="CAJVPT010004416">
    <property type="protein sequence ID" value="CAG8508041.1"/>
    <property type="molecule type" value="Genomic_DNA"/>
</dbReference>
<protein>
    <submittedName>
        <fullName evidence="1">4408_t:CDS:1</fullName>
    </submittedName>
</protein>
<evidence type="ECO:0000313" key="2">
    <source>
        <dbReference type="Proteomes" id="UP000789525"/>
    </source>
</evidence>
<sequence>MSGPEEWESVDDFSVSSLPAEESSFTTQSLYASSLLPEINEEIPNETDVTKNSSAEIFQKVGFVQYMKSDEMSRVKHVYSTSHIWMLGVEYRFNGNYFQEFVTSHTTHLMHTFFNASNAEDAEFVSLPKPDRGENARGGRASSLLNFMFGSEDNDTPSHDRYHSDDCIRTQKSHPSSQNVMETNNKGKTNIPSNGSNNVIQRLRTLSFSRRSSISDQQLPTVSQSTPNVSTGLLSPHSRLGGKRMRSFSFSKRAEVPGILISESKPSATQLEELRTNNDVRPPNMGRSLNTQHFLQNVESAPSSLNQDYESASHNEGLAPKPSKRTRRMTFTGFFSGKNKFGGSSSSQRLHPHLEKGELDQKHPVDDATAGYAILGDEAYSPVKRKGDINLEDIVYSSDDESEGNISIETITRESTTTQNDVSSNFEIIKDINNIEDISNDSQSQRTDIGSMRSSESFKLPVPTSLYKPDSLGPLTPNQETLMDFILDFQSRIYCCYRKEFPPIEPSFHTTDTGWGCMHRTGQSLLAQGFLWVLLGRDWRLHNTQMDSDRLIYRKILRWFMDGPMPEQYYSIHNIARVGTSLDKKIGDWFGPAIVAHALKKLSLVHKECPLVIYVPTDNTIYKNDIFGISDPENLFIDQRQWKPVLILLSVRLGTDRFNTNYSENLKKLFKLTQFLGIAGGRPGRSLYFVAVQDDELYYLDPHFVRPAINLNQLMEFPVEDYHSTIVRAMSVSEMDPSMLLGFLCQSPHDLDNLCERINHDMDAQFPILTIQNSNSARHSWIISKPNDIVEEIEDNDIEYLRGIFSREGIVKEEEYELKLQNANTPIRRESVASEENYEIL</sequence>
<organism evidence="1 2">
    <name type="scientific">Acaulospora colombiana</name>
    <dbReference type="NCBI Taxonomy" id="27376"/>
    <lineage>
        <taxon>Eukaryota</taxon>
        <taxon>Fungi</taxon>
        <taxon>Fungi incertae sedis</taxon>
        <taxon>Mucoromycota</taxon>
        <taxon>Glomeromycotina</taxon>
        <taxon>Glomeromycetes</taxon>
        <taxon>Diversisporales</taxon>
        <taxon>Acaulosporaceae</taxon>
        <taxon>Acaulospora</taxon>
    </lineage>
</organism>
<dbReference type="Proteomes" id="UP000789525">
    <property type="component" value="Unassembled WGS sequence"/>
</dbReference>
<reference evidence="1" key="1">
    <citation type="submission" date="2021-06" db="EMBL/GenBank/DDBJ databases">
        <authorList>
            <person name="Kallberg Y."/>
            <person name="Tangrot J."/>
            <person name="Rosling A."/>
        </authorList>
    </citation>
    <scope>NUCLEOTIDE SEQUENCE</scope>
    <source>
        <strain evidence="1">CL356</strain>
    </source>
</reference>
<name>A0ACA9L314_9GLOM</name>
<comment type="caution">
    <text evidence="1">The sequence shown here is derived from an EMBL/GenBank/DDBJ whole genome shotgun (WGS) entry which is preliminary data.</text>
</comment>
<keyword evidence="2" id="KW-1185">Reference proteome</keyword>